<keyword evidence="11" id="KW-1185">Reference proteome</keyword>
<dbReference type="GO" id="GO:0000454">
    <property type="term" value="P:snoRNA guided rRNA pseudouridine synthesis"/>
    <property type="evidence" value="ECO:0007669"/>
    <property type="project" value="TreeGrafter"/>
</dbReference>
<keyword evidence="3 8" id="KW-0698">rRNA processing</keyword>
<evidence type="ECO:0000256" key="7">
    <source>
        <dbReference type="ARBA" id="ARBA00038293"/>
    </source>
</evidence>
<evidence type="ECO:0000256" key="3">
    <source>
        <dbReference type="ARBA" id="ARBA00022552"/>
    </source>
</evidence>
<feature type="region of interest" description="Disordered" evidence="9">
    <location>
        <begin position="113"/>
        <end position="168"/>
    </location>
</feature>
<evidence type="ECO:0000256" key="6">
    <source>
        <dbReference type="ARBA" id="ARBA00023274"/>
    </source>
</evidence>
<reference evidence="10 11" key="1">
    <citation type="submission" date="2016-11" db="EMBL/GenBank/DDBJ databases">
        <title>The macronuclear genome of Stentor coeruleus: a giant cell with tiny introns.</title>
        <authorList>
            <person name="Slabodnick M."/>
            <person name="Ruby J.G."/>
            <person name="Reiff S.B."/>
            <person name="Swart E.C."/>
            <person name="Gosai S."/>
            <person name="Prabakaran S."/>
            <person name="Witkowska E."/>
            <person name="Larue G.E."/>
            <person name="Fisher S."/>
            <person name="Freeman R.M."/>
            <person name="Gunawardena J."/>
            <person name="Chu W."/>
            <person name="Stover N.A."/>
            <person name="Gregory B.D."/>
            <person name="Nowacki M."/>
            <person name="Derisi J."/>
            <person name="Roy S.W."/>
            <person name="Marshall W.F."/>
            <person name="Sood P."/>
        </authorList>
    </citation>
    <scope>NUCLEOTIDE SEQUENCE [LARGE SCALE GENOMIC DNA]</scope>
    <source>
        <strain evidence="10">WM001</strain>
    </source>
</reference>
<organism evidence="10 11">
    <name type="scientific">Stentor coeruleus</name>
    <dbReference type="NCBI Taxonomy" id="5963"/>
    <lineage>
        <taxon>Eukaryota</taxon>
        <taxon>Sar</taxon>
        <taxon>Alveolata</taxon>
        <taxon>Ciliophora</taxon>
        <taxon>Postciliodesmatophora</taxon>
        <taxon>Heterotrichea</taxon>
        <taxon>Heterotrichida</taxon>
        <taxon>Stentoridae</taxon>
        <taxon>Stentor</taxon>
    </lineage>
</organism>
<keyword evidence="4 8" id="KW-0694">RNA-binding</keyword>
<evidence type="ECO:0000313" key="10">
    <source>
        <dbReference type="EMBL" id="OMJ65486.1"/>
    </source>
</evidence>
<dbReference type="EMBL" id="MPUH01002109">
    <property type="protein sequence ID" value="OMJ65486.1"/>
    <property type="molecule type" value="Genomic_DNA"/>
</dbReference>
<evidence type="ECO:0000256" key="8">
    <source>
        <dbReference type="RuleBase" id="RU364004"/>
    </source>
</evidence>
<dbReference type="InterPro" id="IPR038664">
    <property type="entry name" value="Gar1/Naf1_Cbf5-bd_sf"/>
</dbReference>
<gene>
    <name evidence="10" type="ORF">SteCoe_38127</name>
</gene>
<evidence type="ECO:0000256" key="5">
    <source>
        <dbReference type="ARBA" id="ARBA00023242"/>
    </source>
</evidence>
<dbReference type="PANTHER" id="PTHR23237">
    <property type="entry name" value="NUCLEOLAR PROTEIN FAMILY A MEMBER 1 SNORNP PROTEIN GAR1"/>
    <property type="match status" value="1"/>
</dbReference>
<proteinExistence type="inferred from homology"/>
<name>A0A1R2ALU5_9CILI</name>
<accession>A0A1R2ALU5</accession>
<keyword evidence="5 8" id="KW-0539">Nucleus</keyword>
<comment type="caution">
    <text evidence="10">The sequence shown here is derived from an EMBL/GenBank/DDBJ whole genome shotgun (WGS) entry which is preliminary data.</text>
</comment>
<keyword evidence="6 8" id="KW-0687">Ribonucleoprotein</keyword>
<evidence type="ECO:0000256" key="2">
    <source>
        <dbReference type="ARBA" id="ARBA00022517"/>
    </source>
</evidence>
<dbReference type="Proteomes" id="UP000187209">
    <property type="component" value="Unassembled WGS sequence"/>
</dbReference>
<evidence type="ECO:0000256" key="1">
    <source>
        <dbReference type="ARBA" id="ARBA00004604"/>
    </source>
</evidence>
<feature type="compositionally biased region" description="Gly residues" evidence="9">
    <location>
        <begin position="125"/>
        <end position="162"/>
    </location>
</feature>
<dbReference type="InterPro" id="IPR009000">
    <property type="entry name" value="Transl_B-barrel_sf"/>
</dbReference>
<dbReference type="OrthoDB" id="2187159at2759"/>
<comment type="similarity">
    <text evidence="7 8">Belongs to the GAR1 family.</text>
</comment>
<dbReference type="FunFam" id="2.40.10.230:FF:000001">
    <property type="entry name" value="H/ACA ribonucleoprotein complex subunit"/>
    <property type="match status" value="1"/>
</dbReference>
<dbReference type="GO" id="GO:0031429">
    <property type="term" value="C:box H/ACA snoRNP complex"/>
    <property type="evidence" value="ECO:0007669"/>
    <property type="project" value="TreeGrafter"/>
</dbReference>
<dbReference type="InterPro" id="IPR007504">
    <property type="entry name" value="H/ACA_rnp_Gar1/Naf1"/>
</dbReference>
<dbReference type="SUPFAM" id="SSF50447">
    <property type="entry name" value="Translation proteins"/>
    <property type="match status" value="1"/>
</dbReference>
<comment type="function">
    <text evidence="8">Required for ribosome biogenesis. Part of a complex which catalyzes pseudouridylation of rRNA. This involves the isomerization of uridine such that the ribose is subsequently attached to C5, instead of the normal N1. Pseudouridine ("psi") residues may serve to stabilize the conformation of rRNAs.</text>
</comment>
<evidence type="ECO:0000256" key="4">
    <source>
        <dbReference type="ARBA" id="ARBA00022884"/>
    </source>
</evidence>
<dbReference type="GO" id="GO:0034513">
    <property type="term" value="F:box H/ACA snoRNA binding"/>
    <property type="evidence" value="ECO:0007669"/>
    <property type="project" value="TreeGrafter"/>
</dbReference>
<comment type="subcellular location">
    <subcellularLocation>
        <location evidence="1 8">Nucleus</location>
        <location evidence="1 8">Nucleolus</location>
    </subcellularLocation>
</comment>
<sequence length="168" mass="18014">MVKFMSGSSRGGPYRSQRDEGPPDEVIEVGEVLHSSEENQLLCKATVDQVPWFSKTVYLENKAEVGKVDEVLGPVTDFMFSVQVDKNMKAESFEKGTKLFMSPSYLFPMNKFTEQSTSRGRGGRGRGGSRGGRGGGRGGGFSRGGGGFGRGAPRGGGRGGRGVWRPRG</sequence>
<dbReference type="Gene3D" id="2.40.10.230">
    <property type="entry name" value="Probable tRNA pseudouridine synthase domain"/>
    <property type="match status" value="1"/>
</dbReference>
<keyword evidence="2 8" id="KW-0690">Ribosome biogenesis</keyword>
<dbReference type="PANTHER" id="PTHR23237:SF6">
    <property type="entry name" value="H_ACA RIBONUCLEOPROTEIN COMPLEX SUBUNIT 1"/>
    <property type="match status" value="1"/>
</dbReference>
<evidence type="ECO:0000256" key="9">
    <source>
        <dbReference type="SAM" id="MobiDB-lite"/>
    </source>
</evidence>
<evidence type="ECO:0000313" key="11">
    <source>
        <dbReference type="Proteomes" id="UP000187209"/>
    </source>
</evidence>
<feature type="region of interest" description="Disordered" evidence="9">
    <location>
        <begin position="1"/>
        <end position="24"/>
    </location>
</feature>
<comment type="subunit">
    <text evidence="8">Component of the small nucleolar ribonucleoprotein particles containing H/ACA-type snoRNAs (H/ACA snoRNPs).</text>
</comment>
<dbReference type="Pfam" id="PF04410">
    <property type="entry name" value="Gar1"/>
    <property type="match status" value="1"/>
</dbReference>
<protein>
    <recommendedName>
        <fullName evidence="8">H/ACA ribonucleoprotein complex subunit</fullName>
    </recommendedName>
</protein>
<dbReference type="AlphaFoldDB" id="A0A1R2ALU5"/>